<evidence type="ECO:0000256" key="6">
    <source>
        <dbReference type="ARBA" id="ARBA00023125"/>
    </source>
</evidence>
<dbReference type="RefSeq" id="XP_022158571.1">
    <property type="nucleotide sequence ID" value="XM_022302879.1"/>
</dbReference>
<evidence type="ECO:0000256" key="8">
    <source>
        <dbReference type="PROSITE-ProRule" id="PRU00042"/>
    </source>
</evidence>
<keyword evidence="4" id="KW-0862">Zinc</keyword>
<evidence type="ECO:0000256" key="4">
    <source>
        <dbReference type="ARBA" id="ARBA00022833"/>
    </source>
</evidence>
<dbReference type="InterPro" id="IPR036236">
    <property type="entry name" value="Znf_C2H2_sf"/>
</dbReference>
<keyword evidence="1" id="KW-0479">Metal-binding</keyword>
<dbReference type="AlphaFoldDB" id="A0A6J1E1A5"/>
<feature type="region of interest" description="Disordered" evidence="9">
    <location>
        <begin position="1"/>
        <end position="56"/>
    </location>
</feature>
<evidence type="ECO:0000313" key="11">
    <source>
        <dbReference type="Proteomes" id="UP000504603"/>
    </source>
</evidence>
<dbReference type="PROSITE" id="PS50157">
    <property type="entry name" value="ZINC_FINGER_C2H2_2"/>
    <property type="match status" value="1"/>
</dbReference>
<dbReference type="SUPFAM" id="SSF57667">
    <property type="entry name" value="beta-beta-alpha zinc fingers"/>
    <property type="match status" value="1"/>
</dbReference>
<evidence type="ECO:0000256" key="5">
    <source>
        <dbReference type="ARBA" id="ARBA00023015"/>
    </source>
</evidence>
<feature type="region of interest" description="Disordered" evidence="9">
    <location>
        <begin position="354"/>
        <end position="386"/>
    </location>
</feature>
<keyword evidence="11" id="KW-1185">Reference proteome</keyword>
<dbReference type="InterPro" id="IPR055185">
    <property type="entry name" value="C2CH-4th_BIRD-IDD"/>
</dbReference>
<dbReference type="FunFam" id="3.30.160.60:FF:000554">
    <property type="entry name" value="protein indeterminate-domain 12-like"/>
    <property type="match status" value="1"/>
</dbReference>
<sequence>MAASSSSVPVFGVREEVAQRNNNPQLQQQQHSNSSTAAPPPKKKRNQPGTPNPDAEVIALSPKTLMATNRFICEVCNKGFQREQNLQLHRRGHNLPWKLKQKSTKEPKRKVYLCPEPSCVHHDPSRALGDLTGIKKHYSRKHGEKKWKCDKCSKRYAVQSDWKAHSKTCGTREYRCDCGTLFSRRDSFITHRAFCDALAQESARHPPNLGSAIGSHLYGTNTNNVGLTLSQVPQLSSLQDHPNISQSAHDVLRLGGARAGQFSHLLPPSIGSSFRPPQQAMPSSSSSAAFFLTDQTNQNSFHEDHQSQSQQGLFGNKGFHGLMQFPSDIQSHTSSNNNPATTATNLFNLGFISNPTGDNNNTNSNSSNNNNNLQSSLLNQFSGGNNGSNEGGAANIFSVNIMGDHQISSGAVPSLYSNATGVSVGVAGGSGGGMPHMSATALLQKAAQLGSTTSSSNTTATLLRTFGSSSSSGGKPSDRMLFPPSYGGVFGENENNLQDLMNSFASGGSASGIFGAGNGMNSFGGFDSGGNRTTNMETLEDPKLQQNLTAVSMGGTDRLTRDFLGVGQIVRSMSSGGGGGGGGHKQPPQGIVLDPSESNSAPSSQAFGGGNYQ</sequence>
<dbReference type="Pfam" id="PF22995">
    <property type="entry name" value="C2CH-3rd_BIRD-IDD"/>
    <property type="match status" value="1"/>
</dbReference>
<dbReference type="PROSITE" id="PS00028">
    <property type="entry name" value="ZINC_FINGER_C2H2_1"/>
    <property type="match status" value="1"/>
</dbReference>
<dbReference type="GO" id="GO:0003700">
    <property type="term" value="F:DNA-binding transcription factor activity"/>
    <property type="evidence" value="ECO:0007669"/>
    <property type="project" value="TreeGrafter"/>
</dbReference>
<dbReference type="Pfam" id="PF22996">
    <property type="entry name" value="C2H2-2nd_BIRD-IDD"/>
    <property type="match status" value="1"/>
</dbReference>
<dbReference type="GO" id="GO:0005634">
    <property type="term" value="C:nucleus"/>
    <property type="evidence" value="ECO:0007669"/>
    <property type="project" value="TreeGrafter"/>
</dbReference>
<dbReference type="PANTHER" id="PTHR10593:SF214">
    <property type="entry name" value="PROTEIN INDETERMINATE-DOMAIN 5, CHLOROPLASTIC"/>
    <property type="match status" value="1"/>
</dbReference>
<dbReference type="GO" id="GO:0003677">
    <property type="term" value="F:DNA binding"/>
    <property type="evidence" value="ECO:0007669"/>
    <property type="project" value="UniProtKB-KW"/>
</dbReference>
<protein>
    <submittedName>
        <fullName evidence="12 13">Protein indeterminate-domain 5, chloroplastic-like</fullName>
    </submittedName>
</protein>
<evidence type="ECO:0000256" key="3">
    <source>
        <dbReference type="ARBA" id="ARBA00022771"/>
    </source>
</evidence>
<gene>
    <name evidence="12 13" type="primary">LOC111025024</name>
</gene>
<dbReference type="Pfam" id="PF22992">
    <property type="entry name" value="C2CH-4th_BIRD-IDD"/>
    <property type="match status" value="1"/>
</dbReference>
<dbReference type="InterPro" id="IPR055187">
    <property type="entry name" value="C2CH-3rd_BIRD-IDD"/>
</dbReference>
<dbReference type="Pfam" id="PF12874">
    <property type="entry name" value="zf-met"/>
    <property type="match status" value="1"/>
</dbReference>
<accession>A0A6J1E1A5</accession>
<dbReference type="GO" id="GO:0008270">
    <property type="term" value="F:zinc ion binding"/>
    <property type="evidence" value="ECO:0007669"/>
    <property type="project" value="UniProtKB-KW"/>
</dbReference>
<feature type="compositionally biased region" description="Low complexity" evidence="9">
    <location>
        <begin position="19"/>
        <end position="35"/>
    </location>
</feature>
<proteinExistence type="predicted"/>
<keyword evidence="3 8" id="KW-0863">Zinc-finger</keyword>
<keyword evidence="6" id="KW-0238">DNA-binding</keyword>
<evidence type="ECO:0000256" key="2">
    <source>
        <dbReference type="ARBA" id="ARBA00022737"/>
    </source>
</evidence>
<feature type="compositionally biased region" description="Low complexity" evidence="9">
    <location>
        <begin position="359"/>
        <end position="383"/>
    </location>
</feature>
<dbReference type="InterPro" id="IPR055186">
    <property type="entry name" value="C2H2-2nd_BIRD-IDD"/>
</dbReference>
<keyword evidence="2" id="KW-0677">Repeat</keyword>
<dbReference type="FunFam" id="3.30.160.60:FF:000131">
    <property type="entry name" value="protein indeterminate-domain 5, chloroplastic-like"/>
    <property type="match status" value="1"/>
</dbReference>
<feature type="domain" description="C2H2-type" evidence="10">
    <location>
        <begin position="71"/>
        <end position="93"/>
    </location>
</feature>
<dbReference type="Gene3D" id="3.30.160.60">
    <property type="entry name" value="Classic Zinc Finger"/>
    <property type="match status" value="2"/>
</dbReference>
<dbReference type="Proteomes" id="UP000504603">
    <property type="component" value="Unplaced"/>
</dbReference>
<evidence type="ECO:0000259" key="10">
    <source>
        <dbReference type="PROSITE" id="PS50157"/>
    </source>
</evidence>
<reference evidence="12 13" key="1">
    <citation type="submission" date="2025-04" db="UniProtKB">
        <authorList>
            <consortium name="RefSeq"/>
        </authorList>
    </citation>
    <scope>IDENTIFICATION</scope>
    <source>
        <strain evidence="12 13">OHB3-1</strain>
    </source>
</reference>
<evidence type="ECO:0000313" key="13">
    <source>
        <dbReference type="RefSeq" id="XP_022158572.1"/>
    </source>
</evidence>
<evidence type="ECO:0000256" key="7">
    <source>
        <dbReference type="ARBA" id="ARBA00023163"/>
    </source>
</evidence>
<dbReference type="OrthoDB" id="6354171at2759"/>
<dbReference type="RefSeq" id="XP_022158572.1">
    <property type="nucleotide sequence ID" value="XM_022302880.1"/>
</dbReference>
<evidence type="ECO:0000313" key="12">
    <source>
        <dbReference type="RefSeq" id="XP_022158571.1"/>
    </source>
</evidence>
<dbReference type="KEGG" id="mcha:111025024"/>
<dbReference type="InterPro" id="IPR031140">
    <property type="entry name" value="IDD1-16"/>
</dbReference>
<feature type="region of interest" description="Disordered" evidence="9">
    <location>
        <begin position="570"/>
        <end position="613"/>
    </location>
</feature>
<dbReference type="GeneID" id="111025024"/>
<keyword evidence="7" id="KW-0804">Transcription</keyword>
<feature type="compositionally biased region" description="Polar residues" evidence="9">
    <location>
        <begin position="596"/>
        <end position="606"/>
    </location>
</feature>
<dbReference type="PANTHER" id="PTHR10593">
    <property type="entry name" value="SERINE/THREONINE-PROTEIN KINASE RIO"/>
    <property type="match status" value="1"/>
</dbReference>
<dbReference type="InterPro" id="IPR013087">
    <property type="entry name" value="Znf_C2H2_type"/>
</dbReference>
<organism evidence="11 12">
    <name type="scientific">Momordica charantia</name>
    <name type="common">Bitter gourd</name>
    <name type="synonym">Balsam pear</name>
    <dbReference type="NCBI Taxonomy" id="3673"/>
    <lineage>
        <taxon>Eukaryota</taxon>
        <taxon>Viridiplantae</taxon>
        <taxon>Streptophyta</taxon>
        <taxon>Embryophyta</taxon>
        <taxon>Tracheophyta</taxon>
        <taxon>Spermatophyta</taxon>
        <taxon>Magnoliopsida</taxon>
        <taxon>eudicotyledons</taxon>
        <taxon>Gunneridae</taxon>
        <taxon>Pentapetalae</taxon>
        <taxon>rosids</taxon>
        <taxon>fabids</taxon>
        <taxon>Cucurbitales</taxon>
        <taxon>Cucurbitaceae</taxon>
        <taxon>Momordiceae</taxon>
        <taxon>Momordica</taxon>
    </lineage>
</organism>
<name>A0A6J1E1A5_MOMCH</name>
<keyword evidence="5" id="KW-0805">Transcription regulation</keyword>
<feature type="compositionally biased region" description="Gly residues" evidence="9">
    <location>
        <begin position="575"/>
        <end position="584"/>
    </location>
</feature>
<evidence type="ECO:0000256" key="1">
    <source>
        <dbReference type="ARBA" id="ARBA00022723"/>
    </source>
</evidence>
<evidence type="ECO:0000256" key="9">
    <source>
        <dbReference type="SAM" id="MobiDB-lite"/>
    </source>
</evidence>
<dbReference type="SMART" id="SM00355">
    <property type="entry name" value="ZnF_C2H2"/>
    <property type="match status" value="3"/>
</dbReference>